<dbReference type="EMBL" id="CP058214">
    <property type="protein sequence ID" value="QPC43549.1"/>
    <property type="molecule type" value="Genomic_DNA"/>
</dbReference>
<sequence>MIALPSSIPQAKEQARRLRAKLEAEGTSIGHSKSLELLAHQYGYRDWNTLHAKIGNRPPAVWTVSDRVKGRYLNQPFEAEILAVEAVRPAWYRLTLDLDEAVDVVTFDGFSNFRKRVTGVVGPAGTSREKTSDGHPQLAIAVPEGR</sequence>
<keyword evidence="3" id="KW-1185">Reference proteome</keyword>
<gene>
    <name evidence="2" type="ORF">HW532_13110</name>
</gene>
<evidence type="ECO:0000313" key="2">
    <source>
        <dbReference type="EMBL" id="QPC43549.1"/>
    </source>
</evidence>
<dbReference type="AlphaFoldDB" id="A0A7S8C5F9"/>
<feature type="domain" description="Glyoxalase-related protein" evidence="1">
    <location>
        <begin position="7"/>
        <end position="141"/>
    </location>
</feature>
<dbReference type="KEGG" id="kmn:HW532_13110"/>
<accession>A0A7S8C5F9</accession>
<reference evidence="2 3" key="1">
    <citation type="submission" date="2020-06" db="EMBL/GenBank/DDBJ databases">
        <title>Genome sequence of 2 isolates from Red Sea Mangroves.</title>
        <authorList>
            <person name="Sefrji F."/>
            <person name="Michoud G."/>
            <person name="Merlino G."/>
            <person name="Daffonchio D."/>
        </authorList>
    </citation>
    <scope>NUCLEOTIDE SEQUENCE [LARGE SCALE GENOMIC DNA]</scope>
    <source>
        <strain evidence="2 3">R1DC25</strain>
    </source>
</reference>
<name>A0A7S8C5F9_9HYPH</name>
<evidence type="ECO:0000259" key="1">
    <source>
        <dbReference type="Pfam" id="PF20066"/>
    </source>
</evidence>
<proteinExistence type="predicted"/>
<evidence type="ECO:0000313" key="3">
    <source>
        <dbReference type="Proteomes" id="UP000593594"/>
    </source>
</evidence>
<dbReference type="RefSeq" id="WP_213160913.1">
    <property type="nucleotide sequence ID" value="NZ_CP058214.1"/>
</dbReference>
<dbReference type="Proteomes" id="UP000593594">
    <property type="component" value="Chromosome"/>
</dbReference>
<dbReference type="Pfam" id="PF20066">
    <property type="entry name" value="Glyoxalase_8"/>
    <property type="match status" value="1"/>
</dbReference>
<protein>
    <recommendedName>
        <fullName evidence="1">Glyoxalase-related protein domain-containing protein</fullName>
    </recommendedName>
</protein>
<organism evidence="2 3">
    <name type="scientific">Kaustia mangrovi</name>
    <dbReference type="NCBI Taxonomy" id="2593653"/>
    <lineage>
        <taxon>Bacteria</taxon>
        <taxon>Pseudomonadati</taxon>
        <taxon>Pseudomonadota</taxon>
        <taxon>Alphaproteobacteria</taxon>
        <taxon>Hyphomicrobiales</taxon>
        <taxon>Parvibaculaceae</taxon>
        <taxon>Kaustia</taxon>
    </lineage>
</organism>
<dbReference type="InterPro" id="IPR045517">
    <property type="entry name" value="Glyoxalase_8"/>
</dbReference>